<evidence type="ECO:0000313" key="1">
    <source>
        <dbReference type="EMBL" id="SDL22372.1"/>
    </source>
</evidence>
<accession>A0A1G9IB86</accession>
<dbReference type="EMBL" id="FNGI01000002">
    <property type="protein sequence ID" value="SDL22372.1"/>
    <property type="molecule type" value="Genomic_DNA"/>
</dbReference>
<reference evidence="1 2" key="1">
    <citation type="submission" date="2016-10" db="EMBL/GenBank/DDBJ databases">
        <authorList>
            <person name="de Groot N.N."/>
        </authorList>
    </citation>
    <scope>NUCLEOTIDE SEQUENCE [LARGE SCALE GENOMIC DNA]</scope>
    <source>
        <strain evidence="1 2">DSM 14789</strain>
    </source>
</reference>
<gene>
    <name evidence="1" type="ORF">SAMN05661010_01118</name>
</gene>
<dbReference type="Proteomes" id="UP000198654">
    <property type="component" value="Unassembled WGS sequence"/>
</dbReference>
<keyword evidence="2" id="KW-1185">Reference proteome</keyword>
<evidence type="ECO:0000313" key="2">
    <source>
        <dbReference type="Proteomes" id="UP000198654"/>
    </source>
</evidence>
<organism evidence="1 2">
    <name type="scientific">Modicisalibacter muralis</name>
    <dbReference type="NCBI Taxonomy" id="119000"/>
    <lineage>
        <taxon>Bacteria</taxon>
        <taxon>Pseudomonadati</taxon>
        <taxon>Pseudomonadota</taxon>
        <taxon>Gammaproteobacteria</taxon>
        <taxon>Oceanospirillales</taxon>
        <taxon>Halomonadaceae</taxon>
        <taxon>Modicisalibacter</taxon>
    </lineage>
</organism>
<dbReference type="STRING" id="119000.SAMN05661010_01118"/>
<sequence length="55" mass="6228">MRPCLTPGMLARNKRVRGQGDLCSLVEHKELMSKHEGLGRETLIRLLKQRDLGVS</sequence>
<proteinExistence type="predicted"/>
<name>A0A1G9IB86_9GAMM</name>
<protein>
    <submittedName>
        <fullName evidence="1">Uncharacterized protein</fullName>
    </submittedName>
</protein>
<dbReference type="AlphaFoldDB" id="A0A1G9IB86"/>